<dbReference type="Proteomes" id="UP001445076">
    <property type="component" value="Unassembled WGS sequence"/>
</dbReference>
<evidence type="ECO:0000256" key="2">
    <source>
        <dbReference type="SAM" id="MobiDB-lite"/>
    </source>
</evidence>
<dbReference type="GO" id="GO:0007274">
    <property type="term" value="P:neuromuscular synaptic transmission"/>
    <property type="evidence" value="ECO:0007669"/>
    <property type="project" value="TreeGrafter"/>
</dbReference>
<keyword evidence="4" id="KW-1185">Reference proteome</keyword>
<feature type="non-terminal residue" evidence="3">
    <location>
        <position position="132"/>
    </location>
</feature>
<organism evidence="3 4">
    <name type="scientific">Cherax quadricarinatus</name>
    <name type="common">Australian red claw crayfish</name>
    <dbReference type="NCBI Taxonomy" id="27406"/>
    <lineage>
        <taxon>Eukaryota</taxon>
        <taxon>Metazoa</taxon>
        <taxon>Ecdysozoa</taxon>
        <taxon>Arthropoda</taxon>
        <taxon>Crustacea</taxon>
        <taxon>Multicrustacea</taxon>
        <taxon>Malacostraca</taxon>
        <taxon>Eumalacostraca</taxon>
        <taxon>Eucarida</taxon>
        <taxon>Decapoda</taxon>
        <taxon>Pleocyemata</taxon>
        <taxon>Astacidea</taxon>
        <taxon>Parastacoidea</taxon>
        <taxon>Parastacidae</taxon>
        <taxon>Cherax</taxon>
    </lineage>
</organism>
<name>A0AAW0WI36_CHEQU</name>
<feature type="non-terminal residue" evidence="3">
    <location>
        <position position="1"/>
    </location>
</feature>
<sequence>DATHHHPHKESQLARVIEKNTELTIQNSDLQKQLQELQHVSEECRTLKHTLTQVETDWSSTKVQVGSLQNKFGNLESVLRQMKDAADKRRDLERQHAEALAQLRERQASIADPSKANEKERKASVEVVEALQ</sequence>
<proteinExistence type="predicted"/>
<feature type="compositionally biased region" description="Basic and acidic residues" evidence="2">
    <location>
        <begin position="115"/>
        <end position="124"/>
    </location>
</feature>
<feature type="region of interest" description="Disordered" evidence="2">
    <location>
        <begin position="104"/>
        <end position="132"/>
    </location>
</feature>
<accession>A0AAW0WI36</accession>
<gene>
    <name evidence="3" type="ORF">OTU49_009851</name>
</gene>
<reference evidence="3 4" key="1">
    <citation type="journal article" date="2024" name="BMC Genomics">
        <title>Genome assembly of redclaw crayfish (Cherax quadricarinatus) provides insights into its immune adaptation and hypoxia tolerance.</title>
        <authorList>
            <person name="Liu Z."/>
            <person name="Zheng J."/>
            <person name="Li H."/>
            <person name="Fang K."/>
            <person name="Wang S."/>
            <person name="He J."/>
            <person name="Zhou D."/>
            <person name="Weng S."/>
            <person name="Chi M."/>
            <person name="Gu Z."/>
            <person name="He J."/>
            <person name="Li F."/>
            <person name="Wang M."/>
        </authorList>
    </citation>
    <scope>NUCLEOTIDE SEQUENCE [LARGE SCALE GENOMIC DNA]</scope>
    <source>
        <strain evidence="3">ZL_2023a</strain>
    </source>
</reference>
<dbReference type="PANTHER" id="PTHR14234">
    <property type="entry name" value="RIM BINDING PROTEIN-RELATED"/>
    <property type="match status" value="1"/>
</dbReference>
<comment type="caution">
    <text evidence="3">The sequence shown here is derived from an EMBL/GenBank/DDBJ whole genome shotgun (WGS) entry which is preliminary data.</text>
</comment>
<keyword evidence="1" id="KW-0175">Coiled coil</keyword>
<evidence type="ECO:0000313" key="4">
    <source>
        <dbReference type="Proteomes" id="UP001445076"/>
    </source>
</evidence>
<feature type="coiled-coil region" evidence="1">
    <location>
        <begin position="13"/>
        <end position="50"/>
    </location>
</feature>
<dbReference type="PANTHER" id="PTHR14234:SF19">
    <property type="entry name" value="RIM-BINDING PROTEIN, ISOFORM F"/>
    <property type="match status" value="1"/>
</dbReference>
<protein>
    <submittedName>
        <fullName evidence="3">Uncharacterized protein</fullName>
    </submittedName>
</protein>
<dbReference type="GO" id="GO:0045202">
    <property type="term" value="C:synapse"/>
    <property type="evidence" value="ECO:0007669"/>
    <property type="project" value="GOC"/>
</dbReference>
<dbReference type="EMBL" id="JARKIK010000077">
    <property type="protein sequence ID" value="KAK8726970.1"/>
    <property type="molecule type" value="Genomic_DNA"/>
</dbReference>
<evidence type="ECO:0000313" key="3">
    <source>
        <dbReference type="EMBL" id="KAK8726970.1"/>
    </source>
</evidence>
<dbReference type="InterPro" id="IPR040325">
    <property type="entry name" value="RIMBP1/2/3"/>
</dbReference>
<dbReference type="AlphaFoldDB" id="A0AAW0WI36"/>
<evidence type="ECO:0000256" key="1">
    <source>
        <dbReference type="SAM" id="Coils"/>
    </source>
</evidence>